<dbReference type="GO" id="GO:0005739">
    <property type="term" value="C:mitochondrion"/>
    <property type="evidence" value="ECO:0007669"/>
    <property type="project" value="UniProtKB-SubCell"/>
</dbReference>
<dbReference type="STRING" id="930990.A0A067LSY6"/>
<dbReference type="PROSITE" id="PS51503">
    <property type="entry name" value="HIG1"/>
    <property type="match status" value="1"/>
</dbReference>
<keyword evidence="4 5" id="KW-0472">Membrane</keyword>
<feature type="non-terminal residue" evidence="7">
    <location>
        <position position="1"/>
    </location>
</feature>
<dbReference type="Pfam" id="PF04588">
    <property type="entry name" value="HIG_1_N"/>
    <property type="match status" value="1"/>
</dbReference>
<feature type="domain" description="HIG1" evidence="6">
    <location>
        <begin position="1"/>
        <end position="55"/>
    </location>
</feature>
<evidence type="ECO:0000313" key="8">
    <source>
        <dbReference type="Proteomes" id="UP000027195"/>
    </source>
</evidence>
<dbReference type="Gene3D" id="6.10.140.1320">
    <property type="match status" value="1"/>
</dbReference>
<evidence type="ECO:0000256" key="5">
    <source>
        <dbReference type="SAM" id="Phobius"/>
    </source>
</evidence>
<dbReference type="Proteomes" id="UP000027195">
    <property type="component" value="Unassembled WGS sequence"/>
</dbReference>
<feature type="non-terminal residue" evidence="7">
    <location>
        <position position="55"/>
    </location>
</feature>
<dbReference type="InterPro" id="IPR007667">
    <property type="entry name" value="Hypoxia_induced_domain"/>
</dbReference>
<evidence type="ECO:0000313" key="7">
    <source>
        <dbReference type="EMBL" id="KDQ06368.1"/>
    </source>
</evidence>
<reference evidence="8" key="1">
    <citation type="journal article" date="2014" name="Proc. Natl. Acad. Sci. U.S.A.">
        <title>Extensive sampling of basidiomycete genomes demonstrates inadequacy of the white-rot/brown-rot paradigm for wood decay fungi.</title>
        <authorList>
            <person name="Riley R."/>
            <person name="Salamov A.A."/>
            <person name="Brown D.W."/>
            <person name="Nagy L.G."/>
            <person name="Floudas D."/>
            <person name="Held B.W."/>
            <person name="Levasseur A."/>
            <person name="Lombard V."/>
            <person name="Morin E."/>
            <person name="Otillar R."/>
            <person name="Lindquist E.A."/>
            <person name="Sun H."/>
            <person name="LaButti K.M."/>
            <person name="Schmutz J."/>
            <person name="Jabbour D."/>
            <person name="Luo H."/>
            <person name="Baker S.E."/>
            <person name="Pisabarro A.G."/>
            <person name="Walton J.D."/>
            <person name="Blanchette R.A."/>
            <person name="Henrissat B."/>
            <person name="Martin F."/>
            <person name="Cullen D."/>
            <person name="Hibbett D.S."/>
            <person name="Grigoriev I.V."/>
        </authorList>
    </citation>
    <scope>NUCLEOTIDE SEQUENCE [LARGE SCALE GENOMIC DNA]</scope>
    <source>
        <strain evidence="8">FD-172 SS1</strain>
    </source>
</reference>
<keyword evidence="2 5" id="KW-0812">Transmembrane</keyword>
<feature type="transmembrane region" description="Helical" evidence="5">
    <location>
        <begin position="30"/>
        <end position="49"/>
    </location>
</feature>
<evidence type="ECO:0000256" key="2">
    <source>
        <dbReference type="ARBA" id="ARBA00022692"/>
    </source>
</evidence>
<protein>
    <recommendedName>
        <fullName evidence="6">HIG1 domain-containing protein</fullName>
    </recommendedName>
</protein>
<dbReference type="AlphaFoldDB" id="A0A067LSY6"/>
<evidence type="ECO:0000256" key="4">
    <source>
        <dbReference type="ARBA" id="ARBA00023136"/>
    </source>
</evidence>
<gene>
    <name evidence="7" type="ORF">BOTBODRAFT_81523</name>
</gene>
<evidence type="ECO:0000256" key="3">
    <source>
        <dbReference type="ARBA" id="ARBA00022989"/>
    </source>
</evidence>
<sequence>GILATCIAFGGATRHLRSGNRASFNRFLRFRVVAQGLTIAACVGGSYYYGQQSKE</sequence>
<dbReference type="EMBL" id="KL198139">
    <property type="protein sequence ID" value="KDQ06368.1"/>
    <property type="molecule type" value="Genomic_DNA"/>
</dbReference>
<comment type="subcellular location">
    <subcellularLocation>
        <location evidence="1">Mitochondrion</location>
    </subcellularLocation>
</comment>
<evidence type="ECO:0000259" key="6">
    <source>
        <dbReference type="PROSITE" id="PS51503"/>
    </source>
</evidence>
<dbReference type="OrthoDB" id="6604018at2759"/>
<proteinExistence type="predicted"/>
<dbReference type="InParanoid" id="A0A067LSY6"/>
<accession>A0A067LSY6</accession>
<organism evidence="7 8">
    <name type="scientific">Botryobasidium botryosum (strain FD-172 SS1)</name>
    <dbReference type="NCBI Taxonomy" id="930990"/>
    <lineage>
        <taxon>Eukaryota</taxon>
        <taxon>Fungi</taxon>
        <taxon>Dikarya</taxon>
        <taxon>Basidiomycota</taxon>
        <taxon>Agaricomycotina</taxon>
        <taxon>Agaricomycetes</taxon>
        <taxon>Cantharellales</taxon>
        <taxon>Botryobasidiaceae</taxon>
        <taxon>Botryobasidium</taxon>
    </lineage>
</organism>
<name>A0A067LSY6_BOTB1</name>
<keyword evidence="3 5" id="KW-1133">Transmembrane helix</keyword>
<dbReference type="HOGENOM" id="CLU_3037841_0_0_1"/>
<keyword evidence="8" id="KW-1185">Reference proteome</keyword>
<evidence type="ECO:0000256" key="1">
    <source>
        <dbReference type="ARBA" id="ARBA00004173"/>
    </source>
</evidence>